<reference evidence="3" key="1">
    <citation type="submission" date="2024-06" db="EMBL/GenBank/DDBJ databases">
        <title>Biodegradation of dimethachlon by Arthrobacter sp. K5: mechanistic insights and ecological implications.</title>
        <authorList>
            <person name="Hu S."/>
            <person name="Lu P."/>
        </authorList>
    </citation>
    <scope>NUCLEOTIDE SEQUENCE</scope>
    <source>
        <strain evidence="3">K5</strain>
    </source>
</reference>
<organism evidence="3">
    <name type="scientific">Arthrobacter sp. K5</name>
    <dbReference type="NCBI Taxonomy" id="2839623"/>
    <lineage>
        <taxon>Bacteria</taxon>
        <taxon>Bacillati</taxon>
        <taxon>Actinomycetota</taxon>
        <taxon>Actinomycetes</taxon>
        <taxon>Micrococcales</taxon>
        <taxon>Micrococcaceae</taxon>
        <taxon>Arthrobacter</taxon>
    </lineage>
</organism>
<name>A0AAU8EVS4_9MICC</name>
<dbReference type="GO" id="GO:0003677">
    <property type="term" value="F:DNA binding"/>
    <property type="evidence" value="ECO:0007669"/>
    <property type="project" value="InterPro"/>
</dbReference>
<gene>
    <name evidence="3" type="ORF">ABRP34_08695</name>
</gene>
<dbReference type="InterPro" id="IPR010093">
    <property type="entry name" value="SinI_DNA-bd"/>
</dbReference>
<dbReference type="NCBIfam" id="TIGR01764">
    <property type="entry name" value="excise"/>
    <property type="match status" value="1"/>
</dbReference>
<accession>A0AAU8EVS4</accession>
<evidence type="ECO:0000259" key="2">
    <source>
        <dbReference type="Pfam" id="PF12728"/>
    </source>
</evidence>
<sequence>MTRLSRPTVYRLLRTGELPSLRFGRSYRVTEEAVDEYIARAAGHNRNQPDPPSTTPMQPPHEF</sequence>
<proteinExistence type="predicted"/>
<feature type="compositionally biased region" description="Pro residues" evidence="1">
    <location>
        <begin position="49"/>
        <end position="63"/>
    </location>
</feature>
<feature type="domain" description="Helix-turn-helix" evidence="2">
    <location>
        <begin position="1"/>
        <end position="40"/>
    </location>
</feature>
<dbReference type="AlphaFoldDB" id="A0AAU8EVS4"/>
<feature type="region of interest" description="Disordered" evidence="1">
    <location>
        <begin position="41"/>
        <end position="63"/>
    </location>
</feature>
<protein>
    <submittedName>
        <fullName evidence="3">Helix-turn-helix domain-containing protein</fullName>
    </submittedName>
</protein>
<dbReference type="RefSeq" id="WP_353713336.1">
    <property type="nucleotide sequence ID" value="NZ_CP159279.1"/>
</dbReference>
<dbReference type="InterPro" id="IPR041657">
    <property type="entry name" value="HTH_17"/>
</dbReference>
<dbReference type="EMBL" id="CP159279">
    <property type="protein sequence ID" value="XCH13604.1"/>
    <property type="molecule type" value="Genomic_DNA"/>
</dbReference>
<evidence type="ECO:0000313" key="3">
    <source>
        <dbReference type="EMBL" id="XCH13604.1"/>
    </source>
</evidence>
<dbReference type="Pfam" id="PF12728">
    <property type="entry name" value="HTH_17"/>
    <property type="match status" value="1"/>
</dbReference>
<evidence type="ECO:0000256" key="1">
    <source>
        <dbReference type="SAM" id="MobiDB-lite"/>
    </source>
</evidence>